<dbReference type="InterPro" id="IPR009057">
    <property type="entry name" value="Homeodomain-like_sf"/>
</dbReference>
<gene>
    <name evidence="7" type="ORF">FLAPXU55_03912</name>
</gene>
<keyword evidence="5" id="KW-0732">Signal</keyword>
<dbReference type="RefSeq" id="WP_053470577.1">
    <property type="nucleotide sequence ID" value="NZ_CAIJDE010000059.1"/>
</dbReference>
<keyword evidence="4" id="KW-1133">Transmembrane helix</keyword>
<dbReference type="PANTHER" id="PTHR43280:SF34">
    <property type="entry name" value="ARAC-FAMILY TRANSCRIPTIONAL REGULATOR"/>
    <property type="match status" value="1"/>
</dbReference>
<dbReference type="AlphaFoldDB" id="A0A9N8P3K3"/>
<protein>
    <recommendedName>
        <fullName evidence="6">HTH araC/xylS-type domain-containing protein</fullName>
    </recommendedName>
</protein>
<dbReference type="PROSITE" id="PS01124">
    <property type="entry name" value="HTH_ARAC_FAMILY_2"/>
    <property type="match status" value="1"/>
</dbReference>
<dbReference type="Pfam" id="PF12833">
    <property type="entry name" value="HTH_18"/>
    <property type="match status" value="1"/>
</dbReference>
<feature type="signal peptide" evidence="5">
    <location>
        <begin position="1"/>
        <end position="21"/>
    </location>
</feature>
<dbReference type="SUPFAM" id="SSF48452">
    <property type="entry name" value="TPR-like"/>
    <property type="match status" value="2"/>
</dbReference>
<dbReference type="SUPFAM" id="SSF46689">
    <property type="entry name" value="Homeodomain-like"/>
    <property type="match status" value="1"/>
</dbReference>
<comment type="caution">
    <text evidence="7">The sequence shown here is derived from an EMBL/GenBank/DDBJ whole genome shotgun (WGS) entry which is preliminary data.</text>
</comment>
<evidence type="ECO:0000256" key="3">
    <source>
        <dbReference type="ARBA" id="ARBA00023163"/>
    </source>
</evidence>
<evidence type="ECO:0000256" key="4">
    <source>
        <dbReference type="SAM" id="Phobius"/>
    </source>
</evidence>
<feature type="transmembrane region" description="Helical" evidence="4">
    <location>
        <begin position="385"/>
        <end position="406"/>
    </location>
</feature>
<evidence type="ECO:0000256" key="2">
    <source>
        <dbReference type="ARBA" id="ARBA00023125"/>
    </source>
</evidence>
<keyword evidence="1" id="KW-0805">Transcription regulation</keyword>
<organism evidence="7 8">
    <name type="scientific">Flavobacterium panici</name>
    <dbReference type="NCBI Taxonomy" id="2654843"/>
    <lineage>
        <taxon>Bacteria</taxon>
        <taxon>Pseudomonadati</taxon>
        <taxon>Bacteroidota</taxon>
        <taxon>Flavobacteriia</taxon>
        <taxon>Flavobacteriales</taxon>
        <taxon>Flavobacteriaceae</taxon>
        <taxon>Flavobacterium</taxon>
    </lineage>
</organism>
<keyword evidence="8" id="KW-1185">Reference proteome</keyword>
<evidence type="ECO:0000259" key="6">
    <source>
        <dbReference type="PROSITE" id="PS01124"/>
    </source>
</evidence>
<dbReference type="GO" id="GO:0003700">
    <property type="term" value="F:DNA-binding transcription factor activity"/>
    <property type="evidence" value="ECO:0007669"/>
    <property type="project" value="InterPro"/>
</dbReference>
<evidence type="ECO:0000256" key="5">
    <source>
        <dbReference type="SAM" id="SignalP"/>
    </source>
</evidence>
<keyword evidence="4" id="KW-0812">Transmembrane</keyword>
<sequence length="571" mass="66599">MPYSKFLLPLFLLLFSSHLHSQTINKNLTKLSFEDLKELYWKNENKSAKQLPYANAYLNKAKSENKPVERARGYFLLSLLSENEKAIVYLDSAIFYTKELSDPKFPAYAYSGKGHIYKKQFKYKEAIDNFLIAENIAKKNNPDLYYETKFTIAALKSEELGEVKEALVLYKECYNYYNDKKVRSTNYSYPYQLVLFGLADAYKALSISDSATYYNKKGFIETKATNNQLLNALFTLNEGANLIFKRKFGEALDSINNALPKVIHYKDKGNTLAGYYYTGKAYAGLNNKKEAIKNFIKVDSLYNVTKRITPEFMSGYPYLISYFKNNNDKVNQLKYLTKYMYIDSILQNNYKELTKKLNIEYDTPNLMQEKENLIKSLKINNTKSYWSIGFLIFIVLLMAGFSIYQYKLKKSYRSRFEKIMQQSDEKIELNNKLEEIGVFEENKSKTDTIGINEDIINQILKKLTDFETSKGFLDSNITIQTISESFDTNNKYVSKIVNIYKEKTFIQYINELRIEHALTCLKQDHKLRKYTIQALAIEFGFNNAESFSAAFHKKTGIKPTYFLKQLEENNK</sequence>
<dbReference type="Gene3D" id="1.10.10.60">
    <property type="entry name" value="Homeodomain-like"/>
    <property type="match status" value="2"/>
</dbReference>
<dbReference type="InterPro" id="IPR018060">
    <property type="entry name" value="HTH_AraC"/>
</dbReference>
<dbReference type="Gene3D" id="1.25.40.10">
    <property type="entry name" value="Tetratricopeptide repeat domain"/>
    <property type="match status" value="1"/>
</dbReference>
<keyword evidence="2" id="KW-0238">DNA-binding</keyword>
<name>A0A9N8P3K3_9FLAO</name>
<dbReference type="Proteomes" id="UP000533639">
    <property type="component" value="Unassembled WGS sequence"/>
</dbReference>
<evidence type="ECO:0000313" key="7">
    <source>
        <dbReference type="EMBL" id="CAC9976188.1"/>
    </source>
</evidence>
<reference evidence="7 8" key="1">
    <citation type="submission" date="2020-06" db="EMBL/GenBank/DDBJ databases">
        <authorList>
            <person name="Criscuolo A."/>
        </authorList>
    </citation>
    <scope>NUCLEOTIDE SEQUENCE [LARGE SCALE GENOMIC DNA]</scope>
    <source>
        <strain evidence="7">PXU-55</strain>
    </source>
</reference>
<keyword evidence="4" id="KW-0472">Membrane</keyword>
<dbReference type="SMART" id="SM00342">
    <property type="entry name" value="HTH_ARAC"/>
    <property type="match status" value="1"/>
</dbReference>
<feature type="chain" id="PRO_5040255146" description="HTH araC/xylS-type domain-containing protein" evidence="5">
    <location>
        <begin position="22"/>
        <end position="571"/>
    </location>
</feature>
<keyword evidence="3" id="KW-0804">Transcription</keyword>
<proteinExistence type="predicted"/>
<feature type="domain" description="HTH araC/xylS-type" evidence="6">
    <location>
        <begin position="457"/>
        <end position="565"/>
    </location>
</feature>
<dbReference type="GO" id="GO:0043565">
    <property type="term" value="F:sequence-specific DNA binding"/>
    <property type="evidence" value="ECO:0007669"/>
    <property type="project" value="InterPro"/>
</dbReference>
<dbReference type="EMBL" id="CAIJDE010000059">
    <property type="protein sequence ID" value="CAC9976188.1"/>
    <property type="molecule type" value="Genomic_DNA"/>
</dbReference>
<evidence type="ECO:0000313" key="8">
    <source>
        <dbReference type="Proteomes" id="UP000533639"/>
    </source>
</evidence>
<dbReference type="InterPro" id="IPR011990">
    <property type="entry name" value="TPR-like_helical_dom_sf"/>
</dbReference>
<accession>A0A9N8P3K3</accession>
<dbReference type="PANTHER" id="PTHR43280">
    <property type="entry name" value="ARAC-FAMILY TRANSCRIPTIONAL REGULATOR"/>
    <property type="match status" value="1"/>
</dbReference>
<evidence type="ECO:0000256" key="1">
    <source>
        <dbReference type="ARBA" id="ARBA00023015"/>
    </source>
</evidence>